<dbReference type="RefSeq" id="XP_020552837.1">
    <property type="nucleotide sequence ID" value="XM_020697178.1"/>
</dbReference>
<organism evidence="1 2">
    <name type="scientific">Sesamum indicum</name>
    <name type="common">Oriental sesame</name>
    <name type="synonym">Sesamum orientale</name>
    <dbReference type="NCBI Taxonomy" id="4182"/>
    <lineage>
        <taxon>Eukaryota</taxon>
        <taxon>Viridiplantae</taxon>
        <taxon>Streptophyta</taxon>
        <taxon>Embryophyta</taxon>
        <taxon>Tracheophyta</taxon>
        <taxon>Spermatophyta</taxon>
        <taxon>Magnoliopsida</taxon>
        <taxon>eudicotyledons</taxon>
        <taxon>Gunneridae</taxon>
        <taxon>Pentapetalae</taxon>
        <taxon>asterids</taxon>
        <taxon>lamiids</taxon>
        <taxon>Lamiales</taxon>
        <taxon>Pedaliaceae</taxon>
        <taxon>Sesamum</taxon>
    </lineage>
</organism>
<evidence type="ECO:0000313" key="2">
    <source>
        <dbReference type="RefSeq" id="XP_020552837.1"/>
    </source>
</evidence>
<dbReference type="Proteomes" id="UP000504604">
    <property type="component" value="Linkage group LG10"/>
</dbReference>
<dbReference type="GeneID" id="105172320"/>
<name>A0A8M8V2M5_SESIN</name>
<proteinExistence type="predicted"/>
<gene>
    <name evidence="2" type="primary">LOC105172320</name>
</gene>
<protein>
    <submittedName>
        <fullName evidence="2">Anaphase-promoting complex subunit 5-like</fullName>
    </submittedName>
</protein>
<evidence type="ECO:0000313" key="1">
    <source>
        <dbReference type="Proteomes" id="UP000504604"/>
    </source>
</evidence>
<reference evidence="2" key="1">
    <citation type="submission" date="2025-08" db="UniProtKB">
        <authorList>
            <consortium name="RefSeq"/>
        </authorList>
    </citation>
    <scope>IDENTIFICATION</scope>
</reference>
<sequence>MDWYLQLALQILQVYRMLHCILQAHPTFAVYKGYKDAFAAMRIAEKKFMCVSRSRILLVKLQVLHECALHRGHLKLA</sequence>
<dbReference type="OrthoDB" id="2504561at2759"/>
<dbReference type="AlphaFoldDB" id="A0A8M8V2M5"/>
<dbReference type="KEGG" id="sind:105172320"/>
<keyword evidence="1" id="KW-1185">Reference proteome</keyword>
<accession>A0A8M8V2M5</accession>